<gene>
    <name evidence="3" type="ORF">FM101_07895</name>
</gene>
<feature type="region of interest" description="Disordered" evidence="1">
    <location>
        <begin position="67"/>
        <end position="89"/>
    </location>
</feature>
<keyword evidence="2" id="KW-0812">Transmembrane</keyword>
<proteinExistence type="predicted"/>
<dbReference type="EMBL" id="FUHW01000027">
    <property type="protein sequence ID" value="SJM63428.1"/>
    <property type="molecule type" value="Genomic_DNA"/>
</dbReference>
<dbReference type="Pfam" id="PF14012">
    <property type="entry name" value="DUF4229"/>
    <property type="match status" value="1"/>
</dbReference>
<dbReference type="RefSeq" id="WP_086997903.1">
    <property type="nucleotide sequence ID" value="NZ_FUHW01000027.1"/>
</dbReference>
<feature type="compositionally biased region" description="Acidic residues" evidence="1">
    <location>
        <begin position="79"/>
        <end position="89"/>
    </location>
</feature>
<evidence type="ECO:0008006" key="5">
    <source>
        <dbReference type="Google" id="ProtNLM"/>
    </source>
</evidence>
<dbReference type="InterPro" id="IPR025323">
    <property type="entry name" value="DUF4229"/>
</dbReference>
<reference evidence="3 4" key="1">
    <citation type="submission" date="2017-02" db="EMBL/GenBank/DDBJ databases">
        <authorList>
            <person name="Peterson S.W."/>
        </authorList>
    </citation>
    <scope>NUCLEOTIDE SEQUENCE [LARGE SCALE GENOMIC DNA]</scope>
    <source>
        <strain evidence="3 4">B Ar 00.02</strain>
    </source>
</reference>
<sequence>MQFLKYTFIRLVLFFAVFAALYWLLGFNLWMAAIIAAVVAFCVAYLFLNRLRHESVQQVQGRVEEFRRSPGTHKGAVEREDEEAEDDRL</sequence>
<keyword evidence="2" id="KW-1133">Transmembrane helix</keyword>
<protein>
    <recommendedName>
        <fullName evidence="5">DUF4229 domain-containing protein</fullName>
    </recommendedName>
</protein>
<dbReference type="Proteomes" id="UP000195913">
    <property type="component" value="Unassembled WGS sequence"/>
</dbReference>
<feature type="transmembrane region" description="Helical" evidence="2">
    <location>
        <begin position="7"/>
        <end position="24"/>
    </location>
</feature>
<keyword evidence="2" id="KW-0472">Membrane</keyword>
<evidence type="ECO:0000256" key="2">
    <source>
        <dbReference type="SAM" id="Phobius"/>
    </source>
</evidence>
<feature type="transmembrane region" description="Helical" evidence="2">
    <location>
        <begin position="30"/>
        <end position="48"/>
    </location>
</feature>
<evidence type="ECO:0000313" key="4">
    <source>
        <dbReference type="Proteomes" id="UP000195913"/>
    </source>
</evidence>
<organism evidence="3 4">
    <name type="scientific">Arthrobacter rhombi</name>
    <dbReference type="NCBI Taxonomy" id="71253"/>
    <lineage>
        <taxon>Bacteria</taxon>
        <taxon>Bacillati</taxon>
        <taxon>Actinomycetota</taxon>
        <taxon>Actinomycetes</taxon>
        <taxon>Micrococcales</taxon>
        <taxon>Micrococcaceae</taxon>
        <taxon>Arthrobacter</taxon>
    </lineage>
</organism>
<evidence type="ECO:0000313" key="3">
    <source>
        <dbReference type="EMBL" id="SJM63428.1"/>
    </source>
</evidence>
<name>A0A1R4G5G6_9MICC</name>
<keyword evidence="4" id="KW-1185">Reference proteome</keyword>
<evidence type="ECO:0000256" key="1">
    <source>
        <dbReference type="SAM" id="MobiDB-lite"/>
    </source>
</evidence>
<dbReference type="AlphaFoldDB" id="A0A1R4G5G6"/>
<accession>A0A1R4G5G6</accession>